<dbReference type="STRING" id="1641165.XM38_19370"/>
<dbReference type="Pfam" id="PF14014">
    <property type="entry name" value="DUF4230"/>
    <property type="match status" value="1"/>
</dbReference>
<feature type="region of interest" description="Disordered" evidence="1">
    <location>
        <begin position="1"/>
        <end position="32"/>
    </location>
</feature>
<evidence type="ECO:0000313" key="4">
    <source>
        <dbReference type="Proteomes" id="UP000191901"/>
    </source>
</evidence>
<protein>
    <recommendedName>
        <fullName evidence="5">DUF4230 domain-containing protein</fullName>
    </recommendedName>
</protein>
<name>A0A1Z3HH32_9CYAN</name>
<feature type="transmembrane region" description="Helical" evidence="2">
    <location>
        <begin position="42"/>
        <end position="66"/>
    </location>
</feature>
<dbReference type="EMBL" id="CP021983">
    <property type="protein sequence ID" value="ASC69558.1"/>
    <property type="molecule type" value="Genomic_DNA"/>
</dbReference>
<organism evidence="3 4">
    <name type="scientific">Halomicronema hongdechloris C2206</name>
    <dbReference type="NCBI Taxonomy" id="1641165"/>
    <lineage>
        <taxon>Bacteria</taxon>
        <taxon>Bacillati</taxon>
        <taxon>Cyanobacteriota</taxon>
        <taxon>Cyanophyceae</taxon>
        <taxon>Nodosilineales</taxon>
        <taxon>Nodosilineaceae</taxon>
        <taxon>Halomicronema</taxon>
    </lineage>
</organism>
<feature type="compositionally biased region" description="Polar residues" evidence="1">
    <location>
        <begin position="11"/>
        <end position="22"/>
    </location>
</feature>
<keyword evidence="2" id="KW-0472">Membrane</keyword>
<dbReference type="InterPro" id="IPR025324">
    <property type="entry name" value="DUF4230"/>
</dbReference>
<dbReference type="AlphaFoldDB" id="A0A1Z3HH32"/>
<dbReference type="Proteomes" id="UP000191901">
    <property type="component" value="Chromosome"/>
</dbReference>
<reference evidence="3 4" key="1">
    <citation type="journal article" date="2016" name="Biochim. Biophys. Acta">
        <title>Characterization of red-shifted phycobilisomes isolated from the chlorophyll f-containing cyanobacterium Halomicronema hongdechloris.</title>
        <authorList>
            <person name="Li Y."/>
            <person name="Lin Y."/>
            <person name="Garvey C.J."/>
            <person name="Birch D."/>
            <person name="Corkery R.W."/>
            <person name="Loughlin P.C."/>
            <person name="Scheer H."/>
            <person name="Willows R.D."/>
            <person name="Chen M."/>
        </authorList>
    </citation>
    <scope>NUCLEOTIDE SEQUENCE [LARGE SCALE GENOMIC DNA]</scope>
    <source>
        <strain evidence="3 4">C2206</strain>
    </source>
</reference>
<feature type="compositionally biased region" description="Basic residues" evidence="1">
    <location>
        <begin position="23"/>
        <end position="32"/>
    </location>
</feature>
<proteinExistence type="predicted"/>
<dbReference type="OrthoDB" id="574594at2"/>
<evidence type="ECO:0008006" key="5">
    <source>
        <dbReference type="Google" id="ProtNLM"/>
    </source>
</evidence>
<dbReference type="RefSeq" id="WP_088428969.1">
    <property type="nucleotide sequence ID" value="NZ_CP021983.2"/>
</dbReference>
<dbReference type="KEGG" id="hhg:XM38_004850"/>
<evidence type="ECO:0000256" key="2">
    <source>
        <dbReference type="SAM" id="Phobius"/>
    </source>
</evidence>
<accession>A0A1Z3HH32</accession>
<evidence type="ECO:0000256" key="1">
    <source>
        <dbReference type="SAM" id="MobiDB-lite"/>
    </source>
</evidence>
<keyword evidence="2" id="KW-0812">Transmembrane</keyword>
<keyword evidence="4" id="KW-1185">Reference proteome</keyword>
<keyword evidence="2" id="KW-1133">Transmembrane helix</keyword>
<evidence type="ECO:0000313" key="3">
    <source>
        <dbReference type="EMBL" id="ASC69558.1"/>
    </source>
</evidence>
<gene>
    <name evidence="3" type="ORF">XM38_004850</name>
</gene>
<sequence length="269" mass="28829">MRSAPPKPPDSSDQSEQTSAKKPSSRAQKKSRGFTPLAPVRFVQGVGTSLVGIAVVMALLAGVGVWRSGDRFLEGLRLMLTAPQPEPEVDVRSVIIHKLQGASELTTAIFAMEAVVPTTSDRTLAGYVIGKTNLLYIAYGEVRAGVDLSRLDPSQITTGPESVRIQLPPAQILDSKLDVERSEVYDYDRGFLGLGPDNAPELQEMAQRQALQKITRAACSEGILTAANERAQLVVSQLLSPLAFESVQVDTQTPDELTCAGLANSDTVN</sequence>